<sequence length="180" mass="20899">MKNILLVVDMQNGFARYEQTKVLKQKIFNLLQLEKFDYVIATRFLNTDNSVYERWLKWNKLKDQHEQAIDNSYLKYIDFVVDKNVYNCINQQFLDKLYEINNNQLPDKIYIVGADTDCCILIVATALFENNIRPVVLLNYCASNGGELAHNAGIVCLKRLIGKDQLVDVEITEKLDLNSL</sequence>
<dbReference type="RefSeq" id="WP_038103530.1">
    <property type="nucleotide sequence ID" value="NZ_JFDP01000086.1"/>
</dbReference>
<dbReference type="InterPro" id="IPR000868">
    <property type="entry name" value="Isochorismatase-like_dom"/>
</dbReference>
<keyword evidence="3" id="KW-1185">Reference proteome</keyword>
<protein>
    <recommendedName>
        <fullName evidence="1">Isochorismatase-like domain-containing protein</fullName>
    </recommendedName>
</protein>
<evidence type="ECO:0000313" key="3">
    <source>
        <dbReference type="Proteomes" id="UP000028537"/>
    </source>
</evidence>
<feature type="domain" description="Isochorismatase-like" evidence="1">
    <location>
        <begin position="4"/>
        <end position="157"/>
    </location>
</feature>
<dbReference type="InterPro" id="IPR036380">
    <property type="entry name" value="Isochorismatase-like_sf"/>
</dbReference>
<dbReference type="SUPFAM" id="SSF52499">
    <property type="entry name" value="Isochorismatase-like hydrolases"/>
    <property type="match status" value="1"/>
</dbReference>
<reference evidence="2 3" key="1">
    <citation type="submission" date="2014-02" db="EMBL/GenBank/DDBJ databases">
        <title>Genome sequence of Ureaplasma diversum strain 246.</title>
        <authorList>
            <person name="Sirand-Pugnet P."/>
            <person name="Breton M."/>
            <person name="Dordet-Frisoni E."/>
            <person name="Baranowski E."/>
            <person name="Barre A."/>
            <person name="Couture C."/>
            <person name="Dupuy V."/>
            <person name="Gaurivaud P."/>
            <person name="Jacob D."/>
            <person name="Lemaitre C."/>
            <person name="Manso-Silvan L."/>
            <person name="Nikolski M."/>
            <person name="Nouvel L.-X."/>
            <person name="Poumarat F."/>
            <person name="Tardy F."/>
            <person name="Thebault P."/>
            <person name="Theil S."/>
            <person name="Citti C."/>
            <person name="Thiaucourt F."/>
            <person name="Blanchard A."/>
        </authorList>
    </citation>
    <scope>NUCLEOTIDE SEQUENCE [LARGE SCALE GENOMIC DNA]</scope>
    <source>
        <strain evidence="2 3">NCTC 246</strain>
    </source>
</reference>
<gene>
    <name evidence="2" type="ORF">UDIV_6710</name>
</gene>
<comment type="caution">
    <text evidence="2">The sequence shown here is derived from an EMBL/GenBank/DDBJ whole genome shotgun (WGS) entry which is preliminary data.</text>
</comment>
<dbReference type="AlphaFoldDB" id="A0A084EWB6"/>
<proteinExistence type="predicted"/>
<organism evidence="2 3">
    <name type="scientific">Ureaplasma diversum NCTC 246</name>
    <dbReference type="NCBI Taxonomy" id="1188241"/>
    <lineage>
        <taxon>Bacteria</taxon>
        <taxon>Bacillati</taxon>
        <taxon>Mycoplasmatota</taxon>
        <taxon>Mycoplasmoidales</taxon>
        <taxon>Mycoplasmoidaceae</taxon>
        <taxon>Ureaplasma</taxon>
    </lineage>
</organism>
<dbReference type="Gene3D" id="3.40.50.850">
    <property type="entry name" value="Isochorismatase-like"/>
    <property type="match status" value="1"/>
</dbReference>
<name>A0A084EWB6_9BACT</name>
<evidence type="ECO:0000313" key="2">
    <source>
        <dbReference type="EMBL" id="KEZ22258.1"/>
    </source>
</evidence>
<dbReference type="EMBL" id="JFDP01000086">
    <property type="protein sequence ID" value="KEZ22258.1"/>
    <property type="molecule type" value="Genomic_DNA"/>
</dbReference>
<accession>A0A084EWB6</accession>
<dbReference type="Pfam" id="PF00857">
    <property type="entry name" value="Isochorismatase"/>
    <property type="match status" value="1"/>
</dbReference>
<evidence type="ECO:0000259" key="1">
    <source>
        <dbReference type="Pfam" id="PF00857"/>
    </source>
</evidence>
<dbReference type="eggNOG" id="COG1335">
    <property type="taxonomic scope" value="Bacteria"/>
</dbReference>
<dbReference type="Proteomes" id="UP000028537">
    <property type="component" value="Unassembled WGS sequence"/>
</dbReference>
<dbReference type="OrthoDB" id="9796485at2"/>